<dbReference type="SUPFAM" id="SSF52743">
    <property type="entry name" value="Subtilisin-like"/>
    <property type="match status" value="1"/>
</dbReference>
<dbReference type="PROSITE" id="PS51829">
    <property type="entry name" value="P_HOMO_B"/>
    <property type="match status" value="1"/>
</dbReference>
<evidence type="ECO:0000259" key="8">
    <source>
        <dbReference type="PROSITE" id="PS51829"/>
    </source>
</evidence>
<dbReference type="InterPro" id="IPR022398">
    <property type="entry name" value="Peptidase_S8_His-AS"/>
</dbReference>
<dbReference type="InterPro" id="IPR036852">
    <property type="entry name" value="Peptidase_S8/S53_dom_sf"/>
</dbReference>
<accession>A0ABQ2HSC2</accession>
<name>A0ABQ2HSC2_9PSEU</name>
<dbReference type="PANTHER" id="PTHR43806">
    <property type="entry name" value="PEPTIDASE S8"/>
    <property type="match status" value="1"/>
</dbReference>
<gene>
    <name evidence="9" type="ORF">GCM10011609_28970</name>
</gene>
<keyword evidence="7" id="KW-0732">Signal</keyword>
<dbReference type="PROSITE" id="PS51892">
    <property type="entry name" value="SUBTILASE"/>
    <property type="match status" value="1"/>
</dbReference>
<dbReference type="InterPro" id="IPR015500">
    <property type="entry name" value="Peptidase_S8_subtilisin-rel"/>
</dbReference>
<proteinExistence type="inferred from homology"/>
<dbReference type="InterPro" id="IPR023828">
    <property type="entry name" value="Peptidase_S8_Ser-AS"/>
</dbReference>
<dbReference type="GO" id="GO:0006508">
    <property type="term" value="P:proteolysis"/>
    <property type="evidence" value="ECO:0007669"/>
    <property type="project" value="UniProtKB-KW"/>
</dbReference>
<dbReference type="InterPro" id="IPR034176">
    <property type="entry name" value="Peptidases_S8_13"/>
</dbReference>
<keyword evidence="2 5" id="KW-0645">Protease</keyword>
<dbReference type="Pfam" id="PF00082">
    <property type="entry name" value="Peptidase_S8"/>
    <property type="match status" value="1"/>
</dbReference>
<evidence type="ECO:0000256" key="5">
    <source>
        <dbReference type="PROSITE-ProRule" id="PRU01240"/>
    </source>
</evidence>
<feature type="active site" description="Charge relay system" evidence="5">
    <location>
        <position position="232"/>
    </location>
</feature>
<dbReference type="InterPro" id="IPR008979">
    <property type="entry name" value="Galactose-bd-like_sf"/>
</dbReference>
<dbReference type="PROSITE" id="PS00137">
    <property type="entry name" value="SUBTILASE_HIS"/>
    <property type="match status" value="1"/>
</dbReference>
<evidence type="ECO:0000313" key="10">
    <source>
        <dbReference type="Proteomes" id="UP000597656"/>
    </source>
</evidence>
<evidence type="ECO:0000256" key="1">
    <source>
        <dbReference type="ARBA" id="ARBA00011073"/>
    </source>
</evidence>
<evidence type="ECO:0000256" key="2">
    <source>
        <dbReference type="ARBA" id="ARBA00022670"/>
    </source>
</evidence>
<dbReference type="SUPFAM" id="SSF49785">
    <property type="entry name" value="Galactose-binding domain-like"/>
    <property type="match status" value="1"/>
</dbReference>
<evidence type="ECO:0000256" key="6">
    <source>
        <dbReference type="SAM" id="MobiDB-lite"/>
    </source>
</evidence>
<dbReference type="PANTHER" id="PTHR43806:SF11">
    <property type="entry name" value="CEREVISIN-RELATED"/>
    <property type="match status" value="1"/>
</dbReference>
<feature type="signal peptide" evidence="7">
    <location>
        <begin position="1"/>
        <end position="33"/>
    </location>
</feature>
<evidence type="ECO:0000256" key="7">
    <source>
        <dbReference type="SAM" id="SignalP"/>
    </source>
</evidence>
<comment type="similarity">
    <text evidence="1 5">Belongs to the peptidase S8 family.</text>
</comment>
<feature type="active site" description="Charge relay system" evidence="5">
    <location>
        <position position="172"/>
    </location>
</feature>
<feature type="region of interest" description="Disordered" evidence="6">
    <location>
        <begin position="377"/>
        <end position="402"/>
    </location>
</feature>
<reference evidence="10" key="1">
    <citation type="journal article" date="2019" name="Int. J. Syst. Evol. Microbiol.">
        <title>The Global Catalogue of Microorganisms (GCM) 10K type strain sequencing project: providing services to taxonomists for standard genome sequencing and annotation.</title>
        <authorList>
            <consortium name="The Broad Institute Genomics Platform"/>
            <consortium name="The Broad Institute Genome Sequencing Center for Infectious Disease"/>
            <person name="Wu L."/>
            <person name="Ma J."/>
        </authorList>
    </citation>
    <scope>NUCLEOTIDE SEQUENCE [LARGE SCALE GENOMIC DNA]</scope>
    <source>
        <strain evidence="10">CGMCC 4.7319</strain>
    </source>
</reference>
<keyword evidence="10" id="KW-1185">Reference proteome</keyword>
<dbReference type="Gene3D" id="2.60.120.260">
    <property type="entry name" value="Galactose-binding domain-like"/>
    <property type="match status" value="1"/>
</dbReference>
<feature type="domain" description="P/Homo B" evidence="8">
    <location>
        <begin position="489"/>
        <end position="610"/>
    </location>
</feature>
<evidence type="ECO:0000256" key="3">
    <source>
        <dbReference type="ARBA" id="ARBA00022801"/>
    </source>
</evidence>
<dbReference type="EMBL" id="BMNC01000003">
    <property type="protein sequence ID" value="GGM90254.1"/>
    <property type="molecule type" value="Genomic_DNA"/>
</dbReference>
<comment type="caution">
    <text evidence="9">The sequence shown here is derived from an EMBL/GenBank/DDBJ whole genome shotgun (WGS) entry which is preliminary data.</text>
</comment>
<feature type="compositionally biased region" description="Acidic residues" evidence="6">
    <location>
        <begin position="202"/>
        <end position="216"/>
    </location>
</feature>
<feature type="region of interest" description="Disordered" evidence="6">
    <location>
        <begin position="193"/>
        <end position="232"/>
    </location>
</feature>
<feature type="chain" id="PRO_5045078970" evidence="7">
    <location>
        <begin position="34"/>
        <end position="610"/>
    </location>
</feature>
<dbReference type="Proteomes" id="UP000597656">
    <property type="component" value="Unassembled WGS sequence"/>
</dbReference>
<sequence length="610" mass="62187">MKTVTRKLVTMVAASATLVGVVATMATTGAAAAQPVSTSGAVETERVVVTYKDTTIAARSNPAAVADAADKAVESGQTVRFERRLPTGDAVFSLGGMKPKAEVGKVMAEFRADPNVTAVEPEITMHTTAVDVPPNDTEYAKQWDLFEPRGGMNVPAAWAKSTGRGVNVAVIDTGYVRHSDLQANVEGGYDFIGTAERGRDGDGDDPNPADEGDWEAAGECAPGSQAGDSSWHGTHVAGTIAAVTGNRKGIAGIAPDTKITPVRVLGPCGGSSLSIAVSMLWAAGIPIEGAPTNPNPAEVINMSLGGASAGCPAYYQRTIDRVVARGVTVVVSAGNGNTDASQSTPANCNNVITVGSNNREGGRAWYSNYGSKVEISAPGGETRRATDTPGTITTPQNGILSTLNAGKTRPAAETYKPYQGTSMAAPHISGLVALMKSAKPSLTPAQISDLIKANARPMAVSCPQGCGAGIADTAKTLAAVAGGGSGGGTNPDPSTPTTYTNTTATAIPDNGPAVTSTISVTGRTGSAPANTKVAVDIKHAWRGDVVIDLVAPDGSVYNLKPSSGSDSGDDIKTTYTVNVAGEQANGTWSLRVQDTEDYLAGTLNSWALTI</sequence>
<feature type="compositionally biased region" description="Polar residues" evidence="6">
    <location>
        <begin position="388"/>
        <end position="402"/>
    </location>
</feature>
<dbReference type="CDD" id="cd07496">
    <property type="entry name" value="Peptidases_S8_13"/>
    <property type="match status" value="1"/>
</dbReference>
<dbReference type="InterPro" id="IPR050131">
    <property type="entry name" value="Peptidase_S8_subtilisin-like"/>
</dbReference>
<protein>
    <submittedName>
        <fullName evidence="9">Extracellular protease</fullName>
    </submittedName>
</protein>
<keyword evidence="3 5" id="KW-0378">Hydrolase</keyword>
<dbReference type="Pfam" id="PF01483">
    <property type="entry name" value="P_proprotein"/>
    <property type="match status" value="1"/>
</dbReference>
<feature type="active site" description="Charge relay system" evidence="5">
    <location>
        <position position="422"/>
    </location>
</feature>
<dbReference type="PRINTS" id="PR00723">
    <property type="entry name" value="SUBTILISIN"/>
</dbReference>
<dbReference type="PROSITE" id="PS00138">
    <property type="entry name" value="SUBTILASE_SER"/>
    <property type="match status" value="1"/>
</dbReference>
<dbReference type="GO" id="GO:0008233">
    <property type="term" value="F:peptidase activity"/>
    <property type="evidence" value="ECO:0007669"/>
    <property type="project" value="UniProtKB-KW"/>
</dbReference>
<evidence type="ECO:0000256" key="4">
    <source>
        <dbReference type="ARBA" id="ARBA00022825"/>
    </source>
</evidence>
<dbReference type="InterPro" id="IPR000209">
    <property type="entry name" value="Peptidase_S8/S53_dom"/>
</dbReference>
<dbReference type="InterPro" id="IPR002884">
    <property type="entry name" value="P_dom"/>
</dbReference>
<organism evidence="9 10">
    <name type="scientific">Lentzea pudingi</name>
    <dbReference type="NCBI Taxonomy" id="1789439"/>
    <lineage>
        <taxon>Bacteria</taxon>
        <taxon>Bacillati</taxon>
        <taxon>Actinomycetota</taxon>
        <taxon>Actinomycetes</taxon>
        <taxon>Pseudonocardiales</taxon>
        <taxon>Pseudonocardiaceae</taxon>
        <taxon>Lentzea</taxon>
    </lineage>
</organism>
<dbReference type="Gene3D" id="3.40.50.200">
    <property type="entry name" value="Peptidase S8/S53 domain"/>
    <property type="match status" value="1"/>
</dbReference>
<keyword evidence="4 5" id="KW-0720">Serine protease</keyword>
<evidence type="ECO:0000313" key="9">
    <source>
        <dbReference type="EMBL" id="GGM90254.1"/>
    </source>
</evidence>